<feature type="region of interest" description="Disordered" evidence="1">
    <location>
        <begin position="279"/>
        <end position="303"/>
    </location>
</feature>
<protein>
    <submittedName>
        <fullName evidence="2">Retinoblastoma-associated protein</fullName>
    </submittedName>
</protein>
<sequence length="303" mass="32396">MKASVKLRDDPQAPPLLRAKLPVAVLGLPFVASASAGDPHDLSFQLRTAFPAGPSLHLAYHPNPHLPHHPFSLTLRSGVGLWGSPDRSPLLLSAHLPLVTSPTPALSFSIQIGPSLGDFSLKRVAASVPPNPNPVPKENGGAVHRPLPVWTEELGAARRDAAEELISGTAVTVRTTLPVTRRAVLRLRWVVNLPAPGGRSAIGGKSLPFLAVDKISIESLREGEGPAAEDERGVVRATKEERDAEALKGMLFWMRREVEELQREQGSIRECLEELRRKAPAAAGAERSGAITPGSSRLASRAV</sequence>
<dbReference type="AlphaFoldDB" id="A0A1D1ZIH2"/>
<organism evidence="2">
    <name type="scientific">Anthurium amnicola</name>
    <dbReference type="NCBI Taxonomy" id="1678845"/>
    <lineage>
        <taxon>Eukaryota</taxon>
        <taxon>Viridiplantae</taxon>
        <taxon>Streptophyta</taxon>
        <taxon>Embryophyta</taxon>
        <taxon>Tracheophyta</taxon>
        <taxon>Spermatophyta</taxon>
        <taxon>Magnoliopsida</taxon>
        <taxon>Liliopsida</taxon>
        <taxon>Araceae</taxon>
        <taxon>Pothoideae</taxon>
        <taxon>Potheae</taxon>
        <taxon>Anthurium</taxon>
    </lineage>
</organism>
<proteinExistence type="predicted"/>
<dbReference type="PANTHER" id="PTHR34285:SF6">
    <property type="entry name" value="TRANSMEMBRANE PROTEIN"/>
    <property type="match status" value="1"/>
</dbReference>
<evidence type="ECO:0000313" key="2">
    <source>
        <dbReference type="EMBL" id="JAT66734.1"/>
    </source>
</evidence>
<evidence type="ECO:0000256" key="1">
    <source>
        <dbReference type="SAM" id="MobiDB-lite"/>
    </source>
</evidence>
<reference evidence="2" key="1">
    <citation type="submission" date="2015-07" db="EMBL/GenBank/DDBJ databases">
        <title>Transcriptome Assembly of Anthurium amnicola.</title>
        <authorList>
            <person name="Suzuki J."/>
        </authorList>
    </citation>
    <scope>NUCLEOTIDE SEQUENCE</scope>
</reference>
<dbReference type="EMBL" id="GDJX01001202">
    <property type="protein sequence ID" value="JAT66734.1"/>
    <property type="molecule type" value="Transcribed_RNA"/>
</dbReference>
<gene>
    <name evidence="2" type="primary">RB1_1</name>
    <name evidence="2" type="ORF">g.37473</name>
</gene>
<name>A0A1D1ZIH2_9ARAE</name>
<dbReference type="PANTHER" id="PTHR34285">
    <property type="entry name" value="OS08G0510800 PROTEIN"/>
    <property type="match status" value="1"/>
</dbReference>
<feature type="compositionally biased region" description="Polar residues" evidence="1">
    <location>
        <begin position="293"/>
        <end position="303"/>
    </location>
</feature>
<accession>A0A1D1ZIH2</accession>
<feature type="compositionally biased region" description="Low complexity" evidence="1">
    <location>
        <begin position="280"/>
        <end position="290"/>
    </location>
</feature>